<evidence type="ECO:0000313" key="2">
    <source>
        <dbReference type="Proteomes" id="UP000559626"/>
    </source>
</evidence>
<reference evidence="1 2" key="1">
    <citation type="submission" date="2020-04" db="EMBL/GenBank/DDBJ databases">
        <title>Hymenobacter polaris sp. nov., isolated from Arctic soil.</title>
        <authorList>
            <person name="Dahal R.H."/>
        </authorList>
    </citation>
    <scope>NUCLEOTIDE SEQUENCE [LARGE SCALE GENOMIC DNA]</scope>
    <source>
        <strain evidence="1 2">RP-2-7</strain>
    </source>
</reference>
<gene>
    <name evidence="1" type="ORF">HHL22_19875</name>
</gene>
<keyword evidence="2" id="KW-1185">Reference proteome</keyword>
<name>A0A7Y0FNY7_9BACT</name>
<accession>A0A7Y0FNY7</accession>
<proteinExistence type="predicted"/>
<comment type="caution">
    <text evidence="1">The sequence shown here is derived from an EMBL/GenBank/DDBJ whole genome shotgun (WGS) entry which is preliminary data.</text>
</comment>
<protein>
    <submittedName>
        <fullName evidence="1">Uncharacterized protein</fullName>
    </submittedName>
</protein>
<organism evidence="1 2">
    <name type="scientific">Hymenobacter polaris</name>
    <dbReference type="NCBI Taxonomy" id="2682546"/>
    <lineage>
        <taxon>Bacteria</taxon>
        <taxon>Pseudomonadati</taxon>
        <taxon>Bacteroidota</taxon>
        <taxon>Cytophagia</taxon>
        <taxon>Cytophagales</taxon>
        <taxon>Hymenobacteraceae</taxon>
        <taxon>Hymenobacter</taxon>
    </lineage>
</organism>
<dbReference type="EMBL" id="JABBGH010000003">
    <property type="protein sequence ID" value="NML67467.1"/>
    <property type="molecule type" value="Genomic_DNA"/>
</dbReference>
<dbReference type="RefSeq" id="WP_169533129.1">
    <property type="nucleotide sequence ID" value="NZ_JABBGH010000003.1"/>
</dbReference>
<dbReference type="Proteomes" id="UP000559626">
    <property type="component" value="Unassembled WGS sequence"/>
</dbReference>
<sequence>MTAYETLLRLAYRSPADQSRYLTPVALGAYAEFAQASAAEQSFRFERWRLGIASSLLHLLAELGDFELARRAAEVLHRALSTARSPEDIDQQIGREAKLFDQLYTNLYVNDDGEELLDLFARTLDADAPALLEAVQAEAVDIARELDFEVEDDEE</sequence>
<dbReference type="AlphaFoldDB" id="A0A7Y0FNY7"/>
<evidence type="ECO:0000313" key="1">
    <source>
        <dbReference type="EMBL" id="NML67467.1"/>
    </source>
</evidence>